<dbReference type="Gene3D" id="3.60.10.10">
    <property type="entry name" value="Endonuclease/exonuclease/phosphatase"/>
    <property type="match status" value="1"/>
</dbReference>
<proteinExistence type="predicted"/>
<accession>A0A6J6TF30</accession>
<dbReference type="SUPFAM" id="SSF56219">
    <property type="entry name" value="DNase I-like"/>
    <property type="match status" value="1"/>
</dbReference>
<keyword evidence="2" id="KW-1133">Transmembrane helix</keyword>
<protein>
    <submittedName>
        <fullName evidence="4">Unannotated protein</fullName>
    </submittedName>
</protein>
<feature type="compositionally biased region" description="Low complexity" evidence="1">
    <location>
        <begin position="36"/>
        <end position="52"/>
    </location>
</feature>
<sequence>MDEPKGPWLEAVGLVVILTLAAGAFWVSLRPGPTEPVATGTSSSSTPAARPAQEVVTGGTLSAAEQRKQRRQEDRGGQAVPRPQRIPGGVLQRAERCVISTDSSLEVASFNMRSGWNRDRSRLMLPTLAQEMAALQVDVLLLQEVDKNRINSGRVDQAAYLAGQLGMEYAFATNVLRPGDSRYGTAVLSAYPIVESANTLLPRPGGTQQRGLLRAVLEIAPGRRVSVYTTHFEHTSEGARIQQARAAAQVIAQDPYPAVVGGDMNSRPASTAMNTLRTVATDTWAVGGEGAGLTHPSTSPRSRIDYLLHRGDLGVNAVTTFPSQVSDHRAVRASYDLTPGAPDEIELPFGC</sequence>
<dbReference type="AlphaFoldDB" id="A0A6J6TF30"/>
<keyword evidence="2" id="KW-0812">Transmembrane</keyword>
<reference evidence="4" key="1">
    <citation type="submission" date="2020-05" db="EMBL/GenBank/DDBJ databases">
        <authorList>
            <person name="Chiriac C."/>
            <person name="Salcher M."/>
            <person name="Ghai R."/>
            <person name="Kavagutti S V."/>
        </authorList>
    </citation>
    <scope>NUCLEOTIDE SEQUENCE</scope>
</reference>
<dbReference type="PANTHER" id="PTHR14859">
    <property type="entry name" value="CALCOFLUOR WHITE HYPERSENSITIVE PROTEIN PRECURSOR"/>
    <property type="match status" value="1"/>
</dbReference>
<dbReference type="InterPro" id="IPR036691">
    <property type="entry name" value="Endo/exonu/phosph_ase_sf"/>
</dbReference>
<feature type="compositionally biased region" description="Basic and acidic residues" evidence="1">
    <location>
        <begin position="65"/>
        <end position="76"/>
    </location>
</feature>
<evidence type="ECO:0000256" key="2">
    <source>
        <dbReference type="SAM" id="Phobius"/>
    </source>
</evidence>
<keyword evidence="2" id="KW-0472">Membrane</keyword>
<dbReference type="EMBL" id="CAEZYQ010000011">
    <property type="protein sequence ID" value="CAB4745394.1"/>
    <property type="molecule type" value="Genomic_DNA"/>
</dbReference>
<dbReference type="GO" id="GO:0003824">
    <property type="term" value="F:catalytic activity"/>
    <property type="evidence" value="ECO:0007669"/>
    <property type="project" value="InterPro"/>
</dbReference>
<dbReference type="GO" id="GO:0016020">
    <property type="term" value="C:membrane"/>
    <property type="evidence" value="ECO:0007669"/>
    <property type="project" value="GOC"/>
</dbReference>
<dbReference type="GO" id="GO:0006506">
    <property type="term" value="P:GPI anchor biosynthetic process"/>
    <property type="evidence" value="ECO:0007669"/>
    <property type="project" value="TreeGrafter"/>
</dbReference>
<name>A0A6J6TF30_9ZZZZ</name>
<dbReference type="InterPro" id="IPR005135">
    <property type="entry name" value="Endo/exonuclease/phosphatase"/>
</dbReference>
<evidence type="ECO:0000313" key="4">
    <source>
        <dbReference type="EMBL" id="CAB4745394.1"/>
    </source>
</evidence>
<feature type="domain" description="Endonuclease/exonuclease/phosphatase" evidence="3">
    <location>
        <begin position="108"/>
        <end position="328"/>
    </location>
</feature>
<dbReference type="InterPro" id="IPR051916">
    <property type="entry name" value="GPI-anchor_lipid_remodeler"/>
</dbReference>
<gene>
    <name evidence="4" type="ORF">UFOPK2761_01621</name>
</gene>
<organism evidence="4">
    <name type="scientific">freshwater metagenome</name>
    <dbReference type="NCBI Taxonomy" id="449393"/>
    <lineage>
        <taxon>unclassified sequences</taxon>
        <taxon>metagenomes</taxon>
        <taxon>ecological metagenomes</taxon>
    </lineage>
</organism>
<dbReference type="Pfam" id="PF03372">
    <property type="entry name" value="Exo_endo_phos"/>
    <property type="match status" value="1"/>
</dbReference>
<dbReference type="PANTHER" id="PTHR14859:SF15">
    <property type="entry name" value="ENDONUCLEASE_EXONUCLEASE_PHOSPHATASE DOMAIN-CONTAINING PROTEIN"/>
    <property type="match status" value="1"/>
</dbReference>
<feature type="transmembrane region" description="Helical" evidence="2">
    <location>
        <begin position="7"/>
        <end position="29"/>
    </location>
</feature>
<evidence type="ECO:0000259" key="3">
    <source>
        <dbReference type="Pfam" id="PF03372"/>
    </source>
</evidence>
<evidence type="ECO:0000256" key="1">
    <source>
        <dbReference type="SAM" id="MobiDB-lite"/>
    </source>
</evidence>
<feature type="region of interest" description="Disordered" evidence="1">
    <location>
        <begin position="34"/>
        <end position="86"/>
    </location>
</feature>